<feature type="compositionally biased region" description="Acidic residues" evidence="6">
    <location>
        <begin position="171"/>
        <end position="182"/>
    </location>
</feature>
<dbReference type="AlphaFoldDB" id="A0AAW0KBY4"/>
<proteinExistence type="inferred from homology"/>
<comment type="subcellular location">
    <subcellularLocation>
        <location evidence="1 4">Mitochondrion</location>
    </subcellularLocation>
</comment>
<evidence type="ECO:0000256" key="3">
    <source>
        <dbReference type="ARBA" id="ARBA00023128"/>
    </source>
</evidence>
<feature type="region of interest" description="Disordered" evidence="6">
    <location>
        <begin position="171"/>
        <end position="268"/>
    </location>
</feature>
<dbReference type="Proteomes" id="UP001488838">
    <property type="component" value="Unassembled WGS sequence"/>
</dbReference>
<comment type="caution">
    <text evidence="7">The sequence shown here is derived from an EMBL/GenBank/DDBJ whole genome shotgun (WGS) entry which is preliminary data.</text>
</comment>
<organism evidence="7 8">
    <name type="scientific">Myodes glareolus</name>
    <name type="common">Bank vole</name>
    <name type="synonym">Clethrionomys glareolus</name>
    <dbReference type="NCBI Taxonomy" id="447135"/>
    <lineage>
        <taxon>Eukaryota</taxon>
        <taxon>Metazoa</taxon>
        <taxon>Chordata</taxon>
        <taxon>Craniata</taxon>
        <taxon>Vertebrata</taxon>
        <taxon>Euteleostomi</taxon>
        <taxon>Mammalia</taxon>
        <taxon>Eutheria</taxon>
        <taxon>Euarchontoglires</taxon>
        <taxon>Glires</taxon>
        <taxon>Rodentia</taxon>
        <taxon>Myomorpha</taxon>
        <taxon>Muroidea</taxon>
        <taxon>Cricetidae</taxon>
        <taxon>Arvicolinae</taxon>
        <taxon>Myodes</taxon>
    </lineage>
</organism>
<dbReference type="InterPro" id="IPR007972">
    <property type="entry name" value="Mtfr1"/>
</dbReference>
<protein>
    <recommendedName>
        <fullName evidence="4">Mitochondrial fission regulator</fullName>
    </recommendedName>
</protein>
<gene>
    <name evidence="7" type="ORF">U0070_017937</name>
</gene>
<evidence type="ECO:0000256" key="2">
    <source>
        <dbReference type="ARBA" id="ARBA00005807"/>
    </source>
</evidence>
<evidence type="ECO:0000256" key="5">
    <source>
        <dbReference type="SAM" id="Coils"/>
    </source>
</evidence>
<dbReference type="GO" id="GO:0005739">
    <property type="term" value="C:mitochondrion"/>
    <property type="evidence" value="ECO:0007669"/>
    <property type="project" value="UniProtKB-SubCell"/>
</dbReference>
<comment type="similarity">
    <text evidence="2 4">Belongs to the MTFR1 family.</text>
</comment>
<keyword evidence="3 4" id="KW-0496">Mitochondrion</keyword>
<evidence type="ECO:0000256" key="4">
    <source>
        <dbReference type="RuleBase" id="RU369053"/>
    </source>
</evidence>
<dbReference type="Pfam" id="PF05308">
    <property type="entry name" value="Mito_fiss_reg"/>
    <property type="match status" value="1"/>
</dbReference>
<evidence type="ECO:0000313" key="8">
    <source>
        <dbReference type="Proteomes" id="UP001488838"/>
    </source>
</evidence>
<name>A0AAW0KBY4_MYOGA</name>
<accession>A0AAW0KBY4</accession>
<keyword evidence="5" id="KW-0175">Coiled coil</keyword>
<feature type="coiled-coil region" evidence="5">
    <location>
        <begin position="136"/>
        <end position="163"/>
    </location>
</feature>
<dbReference type="GO" id="GO:0000266">
    <property type="term" value="P:mitochondrial fission"/>
    <property type="evidence" value="ECO:0007669"/>
    <property type="project" value="UniProtKB-UniRule"/>
</dbReference>
<dbReference type="PANTHER" id="PTHR14215">
    <property type="entry name" value="PROTEIN OF UNKNOWN FUNCTION DUF729"/>
    <property type="match status" value="1"/>
</dbReference>
<dbReference type="EMBL" id="JBBHLL010000002">
    <property type="protein sequence ID" value="KAK7835401.1"/>
    <property type="molecule type" value="Genomic_DNA"/>
</dbReference>
<comment type="function">
    <text evidence="4">Plays a role in mitochondrial aerobic respiration. Regulates mitochondrial organization and fission.</text>
</comment>
<evidence type="ECO:0000256" key="1">
    <source>
        <dbReference type="ARBA" id="ARBA00004173"/>
    </source>
</evidence>
<evidence type="ECO:0000256" key="6">
    <source>
        <dbReference type="SAM" id="MobiDB-lite"/>
    </source>
</evidence>
<keyword evidence="8" id="KW-1185">Reference proteome</keyword>
<evidence type="ECO:0000313" key="7">
    <source>
        <dbReference type="EMBL" id="KAK7835401.1"/>
    </source>
</evidence>
<dbReference type="PANTHER" id="PTHR14215:SF2">
    <property type="entry name" value="MITOCHONDRIAL FISSION REGULATOR 2"/>
    <property type="match status" value="1"/>
</dbReference>
<reference evidence="7 8" key="1">
    <citation type="journal article" date="2023" name="bioRxiv">
        <title>Conserved and derived expression patterns and positive selection on dental genes reveal complex evolutionary context of ever-growing rodent molars.</title>
        <authorList>
            <person name="Calamari Z.T."/>
            <person name="Song A."/>
            <person name="Cohen E."/>
            <person name="Akter M."/>
            <person name="Roy R.D."/>
            <person name="Hallikas O."/>
            <person name="Christensen M.M."/>
            <person name="Li P."/>
            <person name="Marangoni P."/>
            <person name="Jernvall J."/>
            <person name="Klein O.D."/>
        </authorList>
    </citation>
    <scope>NUCLEOTIDE SEQUENCE [LARGE SCALE GENOMIC DNA]</scope>
    <source>
        <strain evidence="7">V071</strain>
    </source>
</reference>
<sequence>MSLLLSILRNMLAYFGVPVDQDLLIWQNKDYGSARSIIRMIGRVLPLEPCRRPNFELIPHLNSEESDVYEPVVPSFADVLCVANDEEASYLRFRHGLWKKEKEGKIALSHSSKLIWDPLSPALRQNKPVKDDLPASEAAIKKIAALEDELTFLRAQIAAIVAMQERRESEETGFCDLSDEPSMEQALSSSVTAGLSEEPDHSPSSVFSSPPPPPPLPQFSLHPCFPPVQPGSASRDDPTTAVGKPHSGVHKMNGSHGSESHGASDVPNMLDVLKDMNKVKLRPIESFDVTFLQQKVSDLREELAL</sequence>
<dbReference type="GO" id="GO:0009060">
    <property type="term" value="P:aerobic respiration"/>
    <property type="evidence" value="ECO:0007669"/>
    <property type="project" value="UniProtKB-UniRule"/>
</dbReference>